<dbReference type="InterPro" id="IPR036388">
    <property type="entry name" value="WH-like_DNA-bd_sf"/>
</dbReference>
<evidence type="ECO:0000256" key="4">
    <source>
        <dbReference type="ARBA" id="ARBA00023163"/>
    </source>
</evidence>
<dbReference type="Gene3D" id="1.10.10.10">
    <property type="entry name" value="Winged helix-like DNA-binding domain superfamily/Winged helix DNA-binding domain"/>
    <property type="match status" value="1"/>
</dbReference>
<sequence>MSRWSIPELEAFFWTAELGSVQKAADRLHVTQPTLSLRLKQLETKLPSPLFVRHGRGLKLTRDGHTFLSHVKIVLDACGELEKSSQATDIAGSLRIGLAEGFAVACMAGVLSSLESDFPLLRPEWTVATSSGLEQALADSELDVAILVDPIGLRDIRLSALGVQKNSWAAAAKFRGKIKGTPAELAQQTIITTPPPTAMYRATIGWFAEAKVTPDRICLCSSLNAAMQLVASGLGFGVFPTKMIQAYPAAGAISMLSSIPQLVDGRVFVADRATADQSRTYALLKSIENATDKIGYFRSQERGSI</sequence>
<comment type="caution">
    <text evidence="9">The sequence shown here is derived from an EMBL/GenBank/DDBJ whole genome shotgun (WGS) entry which is preliminary data.</text>
</comment>
<evidence type="ECO:0000256" key="6">
    <source>
        <dbReference type="ARBA" id="ARBA00067332"/>
    </source>
</evidence>
<dbReference type="Proteomes" id="UP000237447">
    <property type="component" value="Unassembled WGS sequence"/>
</dbReference>
<dbReference type="GeneID" id="86882151"/>
<dbReference type="Gene3D" id="3.40.190.10">
    <property type="entry name" value="Periplasmic binding protein-like II"/>
    <property type="match status" value="2"/>
</dbReference>
<gene>
    <name evidence="9" type="ORF">CPJ18_22855</name>
</gene>
<dbReference type="SUPFAM" id="SSF46785">
    <property type="entry name" value="Winged helix' DNA-binding domain"/>
    <property type="match status" value="1"/>
</dbReference>
<dbReference type="PANTHER" id="PTHR30126">
    <property type="entry name" value="HTH-TYPE TRANSCRIPTIONAL REGULATOR"/>
    <property type="match status" value="1"/>
</dbReference>
<reference evidence="9 10" key="1">
    <citation type="journal article" date="2018" name="Syst. Appl. Microbiol.">
        <title>Agrobacterium rosae sp. nov., isolated from galls on different agricultural crops.</title>
        <authorList>
            <person name="Kuzmanovic N."/>
            <person name="Pulawska J."/>
            <person name="Smalla K."/>
            <person name="Nesme X."/>
        </authorList>
    </citation>
    <scope>NUCLEOTIDE SEQUENCE [LARGE SCALE GENOMIC DNA]</scope>
    <source>
        <strain evidence="9 10">NCPPB 1650</strain>
    </source>
</reference>
<dbReference type="SUPFAM" id="SSF53850">
    <property type="entry name" value="Periplasmic binding protein-like II"/>
    <property type="match status" value="1"/>
</dbReference>
<keyword evidence="4" id="KW-0804">Transcription</keyword>
<evidence type="ECO:0000256" key="1">
    <source>
        <dbReference type="ARBA" id="ARBA00009437"/>
    </source>
</evidence>
<dbReference type="RefSeq" id="WP_103660122.1">
    <property type="nucleotide sequence ID" value="NZ_NXEJ01000012.1"/>
</dbReference>
<dbReference type="InterPro" id="IPR036390">
    <property type="entry name" value="WH_DNA-bd_sf"/>
</dbReference>
<dbReference type="GO" id="GO:0000976">
    <property type="term" value="F:transcription cis-regulatory region binding"/>
    <property type="evidence" value="ECO:0007669"/>
    <property type="project" value="TreeGrafter"/>
</dbReference>
<protein>
    <recommendedName>
        <fullName evidence="6">HTH-type transcriptional regulator TtuA</fullName>
    </recommendedName>
    <alternativeName>
        <fullName evidence="7">Tartrate utilization transcriptional regulator</fullName>
    </alternativeName>
</protein>
<dbReference type="CDD" id="cd05466">
    <property type="entry name" value="PBP2_LTTR_substrate"/>
    <property type="match status" value="1"/>
</dbReference>
<evidence type="ECO:0000313" key="9">
    <source>
        <dbReference type="EMBL" id="POO48827.1"/>
    </source>
</evidence>
<dbReference type="Pfam" id="PF00126">
    <property type="entry name" value="HTH_1"/>
    <property type="match status" value="1"/>
</dbReference>
<dbReference type="FunFam" id="1.10.10.10:FF:000001">
    <property type="entry name" value="LysR family transcriptional regulator"/>
    <property type="match status" value="1"/>
</dbReference>
<evidence type="ECO:0000256" key="2">
    <source>
        <dbReference type="ARBA" id="ARBA00023015"/>
    </source>
</evidence>
<evidence type="ECO:0000259" key="8">
    <source>
        <dbReference type="PROSITE" id="PS50931"/>
    </source>
</evidence>
<dbReference type="Pfam" id="PF03466">
    <property type="entry name" value="LysR_substrate"/>
    <property type="match status" value="1"/>
</dbReference>
<dbReference type="AlphaFoldDB" id="A0AAE5RT35"/>
<feature type="domain" description="HTH lysR-type" evidence="8">
    <location>
        <begin position="4"/>
        <end position="61"/>
    </location>
</feature>
<accession>A0AAE5RT35</accession>
<dbReference type="PANTHER" id="PTHR30126:SF40">
    <property type="entry name" value="HTH-TYPE TRANSCRIPTIONAL REGULATOR GLTR"/>
    <property type="match status" value="1"/>
</dbReference>
<dbReference type="EMBL" id="NXEJ01000012">
    <property type="protein sequence ID" value="POO48827.1"/>
    <property type="molecule type" value="Genomic_DNA"/>
</dbReference>
<dbReference type="PROSITE" id="PS50931">
    <property type="entry name" value="HTH_LYSR"/>
    <property type="match status" value="1"/>
</dbReference>
<dbReference type="PRINTS" id="PR00039">
    <property type="entry name" value="HTHLYSR"/>
</dbReference>
<keyword evidence="3" id="KW-0238">DNA-binding</keyword>
<name>A0AAE5RT35_9HYPH</name>
<proteinExistence type="inferred from homology"/>
<keyword evidence="2" id="KW-0805">Transcription regulation</keyword>
<dbReference type="InterPro" id="IPR000847">
    <property type="entry name" value="LysR_HTH_N"/>
</dbReference>
<evidence type="ECO:0000256" key="7">
    <source>
        <dbReference type="ARBA" id="ARBA00083243"/>
    </source>
</evidence>
<evidence type="ECO:0000313" key="10">
    <source>
        <dbReference type="Proteomes" id="UP000237447"/>
    </source>
</evidence>
<dbReference type="InterPro" id="IPR005119">
    <property type="entry name" value="LysR_subst-bd"/>
</dbReference>
<evidence type="ECO:0000256" key="3">
    <source>
        <dbReference type="ARBA" id="ARBA00023125"/>
    </source>
</evidence>
<evidence type="ECO:0000256" key="5">
    <source>
        <dbReference type="ARBA" id="ARBA00054626"/>
    </source>
</evidence>
<organism evidence="9 10">
    <name type="scientific">Agrobacterium rosae</name>
    <dbReference type="NCBI Taxonomy" id="1972867"/>
    <lineage>
        <taxon>Bacteria</taxon>
        <taxon>Pseudomonadati</taxon>
        <taxon>Pseudomonadota</taxon>
        <taxon>Alphaproteobacteria</taxon>
        <taxon>Hyphomicrobiales</taxon>
        <taxon>Rhizobiaceae</taxon>
        <taxon>Rhizobium/Agrobacterium group</taxon>
        <taxon>Agrobacterium</taxon>
    </lineage>
</organism>
<comment type="function">
    <text evidence="5">Transcriptional regulator of the ttuABCDE tartrate utilization operon.</text>
</comment>
<comment type="similarity">
    <text evidence="1">Belongs to the LysR transcriptional regulatory family.</text>
</comment>
<dbReference type="GO" id="GO:0003700">
    <property type="term" value="F:DNA-binding transcription factor activity"/>
    <property type="evidence" value="ECO:0007669"/>
    <property type="project" value="InterPro"/>
</dbReference>